<comment type="similarity">
    <text evidence="10">Belongs to the dynein light chain LC1-type family.</text>
</comment>
<dbReference type="InterPro" id="IPR025875">
    <property type="entry name" value="Leu-rich_rpt_4"/>
</dbReference>
<keyword evidence="2" id="KW-0963">Cytoplasm</keyword>
<evidence type="ECO:0000256" key="4">
    <source>
        <dbReference type="ARBA" id="ARBA00022701"/>
    </source>
</evidence>
<dbReference type="FunFam" id="3.80.10.10:FF:000049">
    <property type="entry name" value="Dynein light chain 1"/>
    <property type="match status" value="1"/>
</dbReference>
<keyword evidence="8" id="KW-0206">Cytoskeleton</keyword>
<dbReference type="EnsemblMetazoa" id="SCAU008783-RA">
    <property type="protein sequence ID" value="SCAU008783-PA"/>
    <property type="gene ID" value="SCAU008783"/>
</dbReference>
<dbReference type="Gene3D" id="3.80.10.10">
    <property type="entry name" value="Ribonuclease Inhibitor"/>
    <property type="match status" value="1"/>
</dbReference>
<organism evidence="12 13">
    <name type="scientific">Stomoxys calcitrans</name>
    <name type="common">Stable fly</name>
    <name type="synonym">Conops calcitrans</name>
    <dbReference type="NCBI Taxonomy" id="35570"/>
    <lineage>
        <taxon>Eukaryota</taxon>
        <taxon>Metazoa</taxon>
        <taxon>Ecdysozoa</taxon>
        <taxon>Arthropoda</taxon>
        <taxon>Hexapoda</taxon>
        <taxon>Insecta</taxon>
        <taxon>Pterygota</taxon>
        <taxon>Neoptera</taxon>
        <taxon>Endopterygota</taxon>
        <taxon>Diptera</taxon>
        <taxon>Brachycera</taxon>
        <taxon>Muscomorpha</taxon>
        <taxon>Muscoidea</taxon>
        <taxon>Muscidae</taxon>
        <taxon>Stomoxys</taxon>
    </lineage>
</organism>
<evidence type="ECO:0000313" key="12">
    <source>
        <dbReference type="EnsemblMetazoa" id="SCAU003080-PA"/>
    </source>
</evidence>
<dbReference type="AlphaFoldDB" id="A0A1I8PK48"/>
<dbReference type="SMART" id="SM00365">
    <property type="entry name" value="LRR_SD22"/>
    <property type="match status" value="4"/>
</dbReference>
<keyword evidence="9" id="KW-0966">Cell projection</keyword>
<keyword evidence="6" id="KW-0243">Dynein</keyword>
<dbReference type="VEuPathDB" id="VectorBase:SCAU003080"/>
<evidence type="ECO:0000256" key="5">
    <source>
        <dbReference type="ARBA" id="ARBA00022737"/>
    </source>
</evidence>
<dbReference type="EnsemblMetazoa" id="SCAU003080-RA">
    <property type="protein sequence ID" value="SCAU003080-PA"/>
    <property type="gene ID" value="SCAU003080"/>
</dbReference>
<evidence type="ECO:0000256" key="1">
    <source>
        <dbReference type="ARBA" id="ARBA00004430"/>
    </source>
</evidence>
<name>A0A1I8PK48_STOCA</name>
<dbReference type="OrthoDB" id="266138at2759"/>
<keyword evidence="7" id="KW-0505">Motor protein</keyword>
<evidence type="ECO:0000256" key="10">
    <source>
        <dbReference type="ARBA" id="ARBA00049659"/>
    </source>
</evidence>
<comment type="subcellular location">
    <subcellularLocation>
        <location evidence="1">Cytoplasm</location>
        <location evidence="1">Cytoskeleton</location>
        <location evidence="1">Cilium axoneme</location>
    </subcellularLocation>
</comment>
<dbReference type="PROSITE" id="PS51450">
    <property type="entry name" value="LRR"/>
    <property type="match status" value="2"/>
</dbReference>
<evidence type="ECO:0000256" key="2">
    <source>
        <dbReference type="ARBA" id="ARBA00022490"/>
    </source>
</evidence>
<dbReference type="Pfam" id="PF12799">
    <property type="entry name" value="LRR_4"/>
    <property type="match status" value="2"/>
</dbReference>
<dbReference type="PANTHER" id="PTHR15454:SF73">
    <property type="entry name" value="DYNEIN AXONEMAL LIGHT CHAIN 1"/>
    <property type="match status" value="1"/>
</dbReference>
<accession>A0A1I8PK48</accession>
<dbReference type="GO" id="GO:0045504">
    <property type="term" value="F:dynein heavy chain binding"/>
    <property type="evidence" value="ECO:0007669"/>
    <property type="project" value="TreeGrafter"/>
</dbReference>
<dbReference type="KEGG" id="scac:106094846"/>
<dbReference type="STRING" id="35570.A0A1I8PK48"/>
<dbReference type="InterPro" id="IPR032675">
    <property type="entry name" value="LRR_dom_sf"/>
</dbReference>
<keyword evidence="13" id="KW-1185">Reference proteome</keyword>
<keyword evidence="3" id="KW-0433">Leucine-rich repeat</keyword>
<reference evidence="13" key="1">
    <citation type="submission" date="2015-05" db="EMBL/GenBank/DDBJ databases">
        <authorList>
            <person name="Wilson R.K."/>
            <person name="Warren W.C."/>
            <person name="Olafson P."/>
        </authorList>
    </citation>
    <scope>NUCLEOTIDE SEQUENCE [LARGE SCALE GENOMIC DNA]</scope>
    <source>
        <strain evidence="13">USDA</strain>
    </source>
</reference>
<dbReference type="GO" id="GO:0005874">
    <property type="term" value="C:microtubule"/>
    <property type="evidence" value="ECO:0007669"/>
    <property type="project" value="UniProtKB-KW"/>
</dbReference>
<dbReference type="GO" id="GO:0030286">
    <property type="term" value="C:dynein complex"/>
    <property type="evidence" value="ECO:0007669"/>
    <property type="project" value="UniProtKB-KW"/>
</dbReference>
<dbReference type="SUPFAM" id="SSF52058">
    <property type="entry name" value="L domain-like"/>
    <property type="match status" value="1"/>
</dbReference>
<evidence type="ECO:0000256" key="6">
    <source>
        <dbReference type="ARBA" id="ARBA00023017"/>
    </source>
</evidence>
<dbReference type="GO" id="GO:0043014">
    <property type="term" value="F:alpha-tubulin binding"/>
    <property type="evidence" value="ECO:0007669"/>
    <property type="project" value="TreeGrafter"/>
</dbReference>
<dbReference type="GO" id="GO:0005930">
    <property type="term" value="C:axoneme"/>
    <property type="evidence" value="ECO:0007669"/>
    <property type="project" value="UniProtKB-SubCell"/>
</dbReference>
<evidence type="ECO:0000256" key="7">
    <source>
        <dbReference type="ARBA" id="ARBA00023175"/>
    </source>
</evidence>
<evidence type="ECO:0000313" key="13">
    <source>
        <dbReference type="Proteomes" id="UP000095300"/>
    </source>
</evidence>
<protein>
    <recommendedName>
        <fullName evidence="11">Dynein axonemal light chain 1</fullName>
    </recommendedName>
</protein>
<dbReference type="PANTHER" id="PTHR15454">
    <property type="entry name" value="NISCHARIN RELATED"/>
    <property type="match status" value="1"/>
</dbReference>
<proteinExistence type="inferred from homology"/>
<evidence type="ECO:0000256" key="8">
    <source>
        <dbReference type="ARBA" id="ARBA00023212"/>
    </source>
</evidence>
<keyword evidence="5" id="KW-0677">Repeat</keyword>
<dbReference type="VEuPathDB" id="VectorBase:SCAU008783"/>
<evidence type="ECO:0000256" key="3">
    <source>
        <dbReference type="ARBA" id="ARBA00022614"/>
    </source>
</evidence>
<evidence type="ECO:0000256" key="11">
    <source>
        <dbReference type="ARBA" id="ARBA00049760"/>
    </source>
</evidence>
<dbReference type="Proteomes" id="UP000095300">
    <property type="component" value="Unassembled WGS sequence"/>
</dbReference>
<sequence length="184" mass="20933">MAKPTTIKEALTKWEERTKDDSTKATDIGLQFQYLPIEKMDGTLGTLIECRKLSLSSNMIEKINGIGNMKNLKILSLARNRLKTLNGIEPLANTLEELWVSYNLIEKLKPIESMKALKVLYISQNSIKDWSEFNRMGAAPKLENISFIGNPLYESMDEATFRSEAIRRLPNLKQLDSEPVIRGD</sequence>
<dbReference type="GO" id="GO:0036158">
    <property type="term" value="P:outer dynein arm assembly"/>
    <property type="evidence" value="ECO:0007669"/>
    <property type="project" value="TreeGrafter"/>
</dbReference>
<evidence type="ECO:0000256" key="9">
    <source>
        <dbReference type="ARBA" id="ARBA00023273"/>
    </source>
</evidence>
<reference evidence="12" key="2">
    <citation type="submission" date="2020-05" db="UniProtKB">
        <authorList>
            <consortium name="EnsemblMetazoa"/>
        </authorList>
    </citation>
    <scope>IDENTIFICATION</scope>
    <source>
        <strain evidence="12">USDA</strain>
    </source>
</reference>
<gene>
    <name evidence="12" type="primary">106090067</name>
</gene>
<keyword evidence="4" id="KW-0493">Microtubule</keyword>
<dbReference type="InterPro" id="IPR001611">
    <property type="entry name" value="Leu-rich_rpt"/>
</dbReference>